<sequence>MMRLVKEYHSDLVQSTHLHLASQLEQEGNYHDAEKHYIAADDWKAAVNMYRGVDMWEEAYRVSEGRGGVCVCMCFFCCVSLVFFISSLFTH</sequence>
<keyword evidence="3" id="KW-0677">Repeat</keyword>
<accession>A0A5B7JR48</accession>
<dbReference type="OrthoDB" id="2186662at2759"/>
<evidence type="ECO:0000256" key="5">
    <source>
        <dbReference type="ARBA" id="ARBA00023273"/>
    </source>
</evidence>
<keyword evidence="5" id="KW-0966">Cell projection</keyword>
<evidence type="ECO:0000256" key="2">
    <source>
        <dbReference type="ARBA" id="ARBA00022574"/>
    </source>
</evidence>
<dbReference type="EMBL" id="VSRR010107469">
    <property type="protein sequence ID" value="MPC96816.1"/>
    <property type="molecule type" value="Genomic_DNA"/>
</dbReference>
<keyword evidence="7" id="KW-0282">Flagellum</keyword>
<evidence type="ECO:0000256" key="4">
    <source>
        <dbReference type="ARBA" id="ARBA00023069"/>
    </source>
</evidence>
<gene>
    <name evidence="7" type="primary">ift172_0</name>
    <name evidence="7" type="ORF">E2C01_092095</name>
</gene>
<dbReference type="GO" id="GO:0005930">
    <property type="term" value="C:axoneme"/>
    <property type="evidence" value="ECO:0007669"/>
    <property type="project" value="TreeGrafter"/>
</dbReference>
<keyword evidence="6" id="KW-0472">Membrane</keyword>
<organism evidence="7 8">
    <name type="scientific">Portunus trituberculatus</name>
    <name type="common">Swimming crab</name>
    <name type="synonym">Neptunus trituberculatus</name>
    <dbReference type="NCBI Taxonomy" id="210409"/>
    <lineage>
        <taxon>Eukaryota</taxon>
        <taxon>Metazoa</taxon>
        <taxon>Ecdysozoa</taxon>
        <taxon>Arthropoda</taxon>
        <taxon>Crustacea</taxon>
        <taxon>Multicrustacea</taxon>
        <taxon>Malacostraca</taxon>
        <taxon>Eumalacostraca</taxon>
        <taxon>Eucarida</taxon>
        <taxon>Decapoda</taxon>
        <taxon>Pleocyemata</taxon>
        <taxon>Brachyura</taxon>
        <taxon>Eubrachyura</taxon>
        <taxon>Portunoidea</taxon>
        <taxon>Portunidae</taxon>
        <taxon>Portuninae</taxon>
        <taxon>Portunus</taxon>
    </lineage>
</organism>
<keyword evidence="2" id="KW-0853">WD repeat</keyword>
<evidence type="ECO:0000256" key="1">
    <source>
        <dbReference type="ARBA" id="ARBA00004138"/>
    </source>
</evidence>
<keyword evidence="6" id="KW-0812">Transmembrane</keyword>
<evidence type="ECO:0000256" key="6">
    <source>
        <dbReference type="SAM" id="Phobius"/>
    </source>
</evidence>
<comment type="subcellular location">
    <subcellularLocation>
        <location evidence="1">Cell projection</location>
        <location evidence="1">Cilium</location>
    </subcellularLocation>
</comment>
<dbReference type="PANTHER" id="PTHR15722">
    <property type="entry name" value="IFT140/172-RELATED"/>
    <property type="match status" value="1"/>
</dbReference>
<feature type="transmembrane region" description="Helical" evidence="6">
    <location>
        <begin position="68"/>
        <end position="89"/>
    </location>
</feature>
<keyword evidence="6" id="KW-1133">Transmembrane helix</keyword>
<dbReference type="GO" id="GO:0036064">
    <property type="term" value="C:ciliary basal body"/>
    <property type="evidence" value="ECO:0007669"/>
    <property type="project" value="TreeGrafter"/>
</dbReference>
<keyword evidence="8" id="KW-1185">Reference proteome</keyword>
<protein>
    <submittedName>
        <fullName evidence="7">Intraflagellar transport protein 172</fullName>
    </submittedName>
</protein>
<dbReference type="AlphaFoldDB" id="A0A5B7JR48"/>
<name>A0A5B7JR48_PORTR</name>
<dbReference type="GO" id="GO:0030992">
    <property type="term" value="C:intraciliary transport particle B"/>
    <property type="evidence" value="ECO:0007669"/>
    <property type="project" value="TreeGrafter"/>
</dbReference>
<evidence type="ECO:0000313" key="8">
    <source>
        <dbReference type="Proteomes" id="UP000324222"/>
    </source>
</evidence>
<dbReference type="PANTHER" id="PTHR15722:SF2">
    <property type="entry name" value="INTRAFLAGELLAR TRANSPORT PROTEIN 172 HOMOLOG"/>
    <property type="match status" value="1"/>
</dbReference>
<dbReference type="Proteomes" id="UP000324222">
    <property type="component" value="Unassembled WGS sequence"/>
</dbReference>
<proteinExistence type="predicted"/>
<reference evidence="7 8" key="1">
    <citation type="submission" date="2019-05" db="EMBL/GenBank/DDBJ databases">
        <title>Another draft genome of Portunus trituberculatus and its Hox gene families provides insights of decapod evolution.</title>
        <authorList>
            <person name="Jeong J.-H."/>
            <person name="Song I."/>
            <person name="Kim S."/>
            <person name="Choi T."/>
            <person name="Kim D."/>
            <person name="Ryu S."/>
            <person name="Kim W."/>
        </authorList>
    </citation>
    <scope>NUCLEOTIDE SEQUENCE [LARGE SCALE GENOMIC DNA]</scope>
    <source>
        <tissue evidence="7">Muscle</tissue>
    </source>
</reference>
<evidence type="ECO:0000256" key="3">
    <source>
        <dbReference type="ARBA" id="ARBA00022737"/>
    </source>
</evidence>
<comment type="caution">
    <text evidence="7">The sequence shown here is derived from an EMBL/GenBank/DDBJ whole genome shotgun (WGS) entry which is preliminary data.</text>
</comment>
<dbReference type="GO" id="GO:0042073">
    <property type="term" value="P:intraciliary transport"/>
    <property type="evidence" value="ECO:0007669"/>
    <property type="project" value="TreeGrafter"/>
</dbReference>
<evidence type="ECO:0000313" key="7">
    <source>
        <dbReference type="EMBL" id="MPC96816.1"/>
    </source>
</evidence>
<keyword evidence="4" id="KW-0969">Cilium</keyword>